<evidence type="ECO:0000313" key="2">
    <source>
        <dbReference type="EMBL" id="KAJ8890012.1"/>
    </source>
</evidence>
<feature type="region of interest" description="Disordered" evidence="1">
    <location>
        <begin position="521"/>
        <end position="575"/>
    </location>
</feature>
<comment type="caution">
    <text evidence="2">The sequence shown here is derived from an EMBL/GenBank/DDBJ whole genome shotgun (WGS) entry which is preliminary data.</text>
</comment>
<keyword evidence="3" id="KW-1185">Reference proteome</keyword>
<accession>A0ABQ9I045</accession>
<dbReference type="Proteomes" id="UP001159363">
    <property type="component" value="Chromosome 3"/>
</dbReference>
<feature type="compositionally biased region" description="Basic and acidic residues" evidence="1">
    <location>
        <begin position="535"/>
        <end position="548"/>
    </location>
</feature>
<proteinExistence type="predicted"/>
<organism evidence="2 3">
    <name type="scientific">Dryococelus australis</name>
    <dbReference type="NCBI Taxonomy" id="614101"/>
    <lineage>
        <taxon>Eukaryota</taxon>
        <taxon>Metazoa</taxon>
        <taxon>Ecdysozoa</taxon>
        <taxon>Arthropoda</taxon>
        <taxon>Hexapoda</taxon>
        <taxon>Insecta</taxon>
        <taxon>Pterygota</taxon>
        <taxon>Neoptera</taxon>
        <taxon>Polyneoptera</taxon>
        <taxon>Phasmatodea</taxon>
        <taxon>Verophasmatodea</taxon>
        <taxon>Anareolatae</taxon>
        <taxon>Phasmatidae</taxon>
        <taxon>Eurycanthinae</taxon>
        <taxon>Dryococelus</taxon>
    </lineage>
</organism>
<sequence length="575" mass="63516">MHTWRGARAVKVPAITPDMTRGSQVPGGAEVKHVTRIRDDADSIPGPAILMSVFHGFPKSLHADAGAVVAERLARSPPIKANRAQSPAGSPNFRMSESNRTMSLVGGFSRGSPVSPVSGAAPYSPLSSSSALKTSLLRAAQISSLTHDCKKLRPTGANCSTRDRQILRLGVEERRENIFCIPAPGVDQELHSRRTTRLISEPHLRSRKQHGEEVPSQFTALHSGGKTTFHFLQQSTDSASRPHDFPYKAEPLRWPAAWLKEICTSEGYRRGSVRGDRDMRINSPIASKRKALNWHAVLTRLVKTFNVFCWSSAHRTGRRKTTQVDGSGGSLKNVQGRPLAYSSKSAGLQIQRDFEMPLAHSASIFTTYVLRNVAQQSALRDKPTCCSRTSWFIFFCVSELLETRPVRLLAKSRFARKHLANLVTATCGATSNEHAAEGPVCRALRSLAAYRSLNSRNFPIPRNTPERRNIHPFRLSVHDCVRHASMDNFWSVLYIAKLNGQQRRVFLAACYTLQRRAESAARSPQSSQLWSSDGMKGRGNREIPEKTRRPAASSGTIPHMRASESDPPGIEPGSP</sequence>
<feature type="compositionally biased region" description="Polar residues" evidence="1">
    <location>
        <begin position="83"/>
        <end position="96"/>
    </location>
</feature>
<feature type="region of interest" description="Disordered" evidence="1">
    <location>
        <begin position="77"/>
        <end position="96"/>
    </location>
</feature>
<evidence type="ECO:0000256" key="1">
    <source>
        <dbReference type="SAM" id="MobiDB-lite"/>
    </source>
</evidence>
<feature type="compositionally biased region" description="Polar residues" evidence="1">
    <location>
        <begin position="522"/>
        <end position="531"/>
    </location>
</feature>
<gene>
    <name evidence="2" type="ORF">PR048_009518</name>
</gene>
<name>A0ABQ9I045_9NEOP</name>
<protein>
    <submittedName>
        <fullName evidence="2">Uncharacterized protein</fullName>
    </submittedName>
</protein>
<reference evidence="2 3" key="1">
    <citation type="submission" date="2023-02" db="EMBL/GenBank/DDBJ databases">
        <title>LHISI_Scaffold_Assembly.</title>
        <authorList>
            <person name="Stuart O.P."/>
            <person name="Cleave R."/>
            <person name="Magrath M.J.L."/>
            <person name="Mikheyev A.S."/>
        </authorList>
    </citation>
    <scope>NUCLEOTIDE SEQUENCE [LARGE SCALE GENOMIC DNA]</scope>
    <source>
        <strain evidence="2">Daus_M_001</strain>
        <tissue evidence="2">Leg muscle</tissue>
    </source>
</reference>
<evidence type="ECO:0000313" key="3">
    <source>
        <dbReference type="Proteomes" id="UP001159363"/>
    </source>
</evidence>
<dbReference type="EMBL" id="JARBHB010000003">
    <property type="protein sequence ID" value="KAJ8890012.1"/>
    <property type="molecule type" value="Genomic_DNA"/>
</dbReference>